<dbReference type="GO" id="GO:0005762">
    <property type="term" value="C:mitochondrial large ribosomal subunit"/>
    <property type="evidence" value="ECO:0007669"/>
    <property type="project" value="TreeGrafter"/>
</dbReference>
<feature type="domain" description="MYND-type" evidence="9">
    <location>
        <begin position="43"/>
        <end position="81"/>
    </location>
</feature>
<dbReference type="PANTHER" id="PTHR13014">
    <property type="entry name" value="MITOCHONDRIAL 28S RIBOSOMAL PROTEIN S30/P52 PRO-APOTOTIC PROTEIN"/>
    <property type="match status" value="1"/>
</dbReference>
<keyword evidence="6" id="KW-0496">Mitochondrion</keyword>
<gene>
    <name evidence="10" type="ORF">GWI33_016648</name>
</gene>
<evidence type="ECO:0000256" key="2">
    <source>
        <dbReference type="ARBA" id="ARBA00022723"/>
    </source>
</evidence>
<organism evidence="10 11">
    <name type="scientific">Rhynchophorus ferrugineus</name>
    <name type="common">Red palm weevil</name>
    <name type="synonym">Curculio ferrugineus</name>
    <dbReference type="NCBI Taxonomy" id="354439"/>
    <lineage>
        <taxon>Eukaryota</taxon>
        <taxon>Metazoa</taxon>
        <taxon>Ecdysozoa</taxon>
        <taxon>Arthropoda</taxon>
        <taxon>Hexapoda</taxon>
        <taxon>Insecta</taxon>
        <taxon>Pterygota</taxon>
        <taxon>Neoptera</taxon>
        <taxon>Endopterygota</taxon>
        <taxon>Coleoptera</taxon>
        <taxon>Polyphaga</taxon>
        <taxon>Cucujiformia</taxon>
        <taxon>Curculionidae</taxon>
        <taxon>Dryophthorinae</taxon>
        <taxon>Rhynchophorus</taxon>
    </lineage>
</organism>
<dbReference type="PANTHER" id="PTHR13014:SF3">
    <property type="entry name" value="LARGE RIBOSOMAL SUBUNIT PROTEIN ML65"/>
    <property type="match status" value="1"/>
</dbReference>
<dbReference type="GO" id="GO:0006412">
    <property type="term" value="P:translation"/>
    <property type="evidence" value="ECO:0007669"/>
    <property type="project" value="InterPro"/>
</dbReference>
<dbReference type="Pfam" id="PF07147">
    <property type="entry name" value="PDCD9"/>
    <property type="match status" value="1"/>
</dbReference>
<dbReference type="Pfam" id="PF01753">
    <property type="entry name" value="zf-MYND"/>
    <property type="match status" value="1"/>
</dbReference>
<comment type="caution">
    <text evidence="10">The sequence shown here is derived from an EMBL/GenBank/DDBJ whole genome shotgun (WGS) entry which is preliminary data.</text>
</comment>
<name>A0A834IAR6_RHYFE</name>
<evidence type="ECO:0000256" key="6">
    <source>
        <dbReference type="ARBA" id="ARBA00023128"/>
    </source>
</evidence>
<keyword evidence="7" id="KW-0687">Ribonucleoprotein</keyword>
<dbReference type="EMBL" id="JAACXV010014104">
    <property type="protein sequence ID" value="KAF7270387.1"/>
    <property type="molecule type" value="Genomic_DNA"/>
</dbReference>
<keyword evidence="2" id="KW-0479">Metal-binding</keyword>
<dbReference type="AlphaFoldDB" id="A0A834IAR6"/>
<comment type="subcellular location">
    <subcellularLocation>
        <location evidence="1">Mitochondrion</location>
    </subcellularLocation>
</comment>
<dbReference type="InterPro" id="IPR039982">
    <property type="entry name" value="Ribosomal_mL65"/>
</dbReference>
<evidence type="ECO:0000259" key="9">
    <source>
        <dbReference type="PROSITE" id="PS50865"/>
    </source>
</evidence>
<dbReference type="Gene3D" id="1.25.40.970">
    <property type="match status" value="1"/>
</dbReference>
<reference evidence="10" key="1">
    <citation type="submission" date="2020-08" db="EMBL/GenBank/DDBJ databases">
        <title>Genome sequencing and assembly of the red palm weevil Rhynchophorus ferrugineus.</title>
        <authorList>
            <person name="Dias G.B."/>
            <person name="Bergman C.M."/>
            <person name="Manee M."/>
        </authorList>
    </citation>
    <scope>NUCLEOTIDE SEQUENCE</scope>
    <source>
        <strain evidence="10">AA-2017</strain>
        <tissue evidence="10">Whole larva</tissue>
    </source>
</reference>
<evidence type="ECO:0000256" key="5">
    <source>
        <dbReference type="ARBA" id="ARBA00022980"/>
    </source>
</evidence>
<dbReference type="Gene3D" id="6.10.140.2220">
    <property type="match status" value="1"/>
</dbReference>
<evidence type="ECO:0000256" key="3">
    <source>
        <dbReference type="ARBA" id="ARBA00022771"/>
    </source>
</evidence>
<dbReference type="Proteomes" id="UP000625711">
    <property type="component" value="Unassembled WGS sequence"/>
</dbReference>
<dbReference type="InterPro" id="IPR002893">
    <property type="entry name" value="Znf_MYND"/>
</dbReference>
<proteinExistence type="predicted"/>
<dbReference type="GO" id="GO:0003735">
    <property type="term" value="F:structural constituent of ribosome"/>
    <property type="evidence" value="ECO:0007669"/>
    <property type="project" value="InterPro"/>
</dbReference>
<evidence type="ECO:0000256" key="7">
    <source>
        <dbReference type="ARBA" id="ARBA00023274"/>
    </source>
</evidence>
<evidence type="ECO:0000313" key="11">
    <source>
        <dbReference type="Proteomes" id="UP000625711"/>
    </source>
</evidence>
<dbReference type="Gene3D" id="2.170.270.10">
    <property type="entry name" value="SET domain"/>
    <property type="match status" value="1"/>
</dbReference>
<evidence type="ECO:0000256" key="8">
    <source>
        <dbReference type="PROSITE-ProRule" id="PRU00134"/>
    </source>
</evidence>
<dbReference type="SUPFAM" id="SSF144232">
    <property type="entry name" value="HIT/MYND zinc finger-like"/>
    <property type="match status" value="1"/>
</dbReference>
<dbReference type="GO" id="GO:0008270">
    <property type="term" value="F:zinc ion binding"/>
    <property type="evidence" value="ECO:0007669"/>
    <property type="project" value="UniProtKB-KW"/>
</dbReference>
<sequence>MAENEDNHYVMHDKKKIVPQGTVIHQEKPFVYTLSSKYRTECCDFCFKKTTELLKCSNCKYVYYCGKICQRQGWGIHKQECKNLKQISPRILPDSARLLFRLYKKLENSGDLIKAYYTTNKFRTWRDLLSHYAELKMDKKRMEHLTSLYGVLYEFSSGDMLPNSAEFMGLYGRMCVNSFNISDQELQSLGTGIYLGASIIDHSCQPNALAIFEGTTIYIRTLETLPYLDWSKIRISYIDVLASTEERRRELLEKYYFNCDCPKCLEPENNSEIAGAACPNKDCDNSININIDEAETECRKCGTVISEEFKAEFNSVVEFTSIHLDSMKTTTYLDVCKVCLKKQKGVLYKFHLKHIKILDLAFESSIDLEAFDTALEYGLELIQCYKKYYPEIHPLPALLHLKLCKLLLYKDMIKEAIHHLRKGAEILKITHGCSSSLYRNEVVGLIQELTQENEEYTTPQYPPILDLSFEKRLERKKEVMHEEIKKVKTVEEKQIKLNMPRYYGFKTYVLLEEMIPYNDLHFVQHITRTHLIKNNTLPDYYNNIDESENLTEISEILQEALLMEVDSVQKSYDLKNEKLTDAERENIISSNIIKQVNRILNNNLCSKYPHLISNELDLDPRLESSWFVGGMNPPLNIKRYRKNLEHMKPYENEPTDRLISYKGFPILTIRSELPLPLIVSPSEAEDPSLEVPKFQYDPRVHGVTTDHKRIANVPGFWPGDYHSFGLICFLKKGHLLERSKFIKDSEDNQDAVYRQGILSSYTWLYAQANHLGFTTFNDITYPLVTQSVLTNGKEFNFFIYQLNTILLHSKHINENPKRNICWASENLKLYEDIKDGKIVGFNEDVLSILIKLYSNAPAERLGVNLRPYLSQEEKIIADYEDDEKRSWLEREYKFLVSNRPRHRDIPEVFSWEKIYKIDHDTRFMDKRRRFFEFLEKPNRRALNDRLPKYIPRALRPDLPKNKGRRAKEYWP</sequence>
<dbReference type="InterPro" id="IPR010793">
    <property type="entry name" value="Ribosomal_mL37/mL65"/>
</dbReference>
<evidence type="ECO:0000256" key="1">
    <source>
        <dbReference type="ARBA" id="ARBA00004173"/>
    </source>
</evidence>
<protein>
    <recommendedName>
        <fullName evidence="9">MYND-type domain-containing protein</fullName>
    </recommendedName>
</protein>
<keyword evidence="4" id="KW-0862">Zinc</keyword>
<keyword evidence="3 8" id="KW-0863">Zinc-finger</keyword>
<keyword evidence="5" id="KW-0689">Ribosomal protein</keyword>
<evidence type="ECO:0000256" key="4">
    <source>
        <dbReference type="ARBA" id="ARBA00022833"/>
    </source>
</evidence>
<dbReference type="Gene3D" id="1.10.220.160">
    <property type="match status" value="1"/>
</dbReference>
<dbReference type="OrthoDB" id="6041973at2759"/>
<evidence type="ECO:0000313" key="10">
    <source>
        <dbReference type="EMBL" id="KAF7270387.1"/>
    </source>
</evidence>
<accession>A0A834IAR6</accession>
<dbReference type="InterPro" id="IPR046341">
    <property type="entry name" value="SET_dom_sf"/>
</dbReference>
<dbReference type="SUPFAM" id="SSF82199">
    <property type="entry name" value="SET domain"/>
    <property type="match status" value="1"/>
</dbReference>
<keyword evidence="11" id="KW-1185">Reference proteome</keyword>
<dbReference type="PROSITE" id="PS50865">
    <property type="entry name" value="ZF_MYND_2"/>
    <property type="match status" value="1"/>
</dbReference>
<dbReference type="Gene3D" id="1.25.40.10">
    <property type="entry name" value="Tetratricopeptide repeat domain"/>
    <property type="match status" value="1"/>
</dbReference>
<dbReference type="InterPro" id="IPR011990">
    <property type="entry name" value="TPR-like_helical_dom_sf"/>
</dbReference>